<evidence type="ECO:0000256" key="5">
    <source>
        <dbReference type="ARBA" id="ARBA00022741"/>
    </source>
</evidence>
<dbReference type="Gene3D" id="3.90.1640.10">
    <property type="entry name" value="inorganic pyrophosphatase (n-terminal core)"/>
    <property type="match status" value="1"/>
</dbReference>
<reference evidence="11" key="2">
    <citation type="submission" date="2024-10" db="UniProtKB">
        <authorList>
            <consortium name="EnsemblProtists"/>
        </authorList>
    </citation>
    <scope>IDENTIFICATION</scope>
</reference>
<evidence type="ECO:0000256" key="8">
    <source>
        <dbReference type="PROSITE-ProRule" id="PRU00703"/>
    </source>
</evidence>
<evidence type="ECO:0000256" key="7">
    <source>
        <dbReference type="ARBA" id="ARBA00022884"/>
    </source>
</evidence>
<dbReference type="InterPro" id="IPR046342">
    <property type="entry name" value="CBS_dom_sf"/>
</dbReference>
<dbReference type="STRING" id="2903.R1G739"/>
<reference evidence="12" key="1">
    <citation type="journal article" date="2013" name="Nature">
        <title>Pan genome of the phytoplankton Emiliania underpins its global distribution.</title>
        <authorList>
            <person name="Read B.A."/>
            <person name="Kegel J."/>
            <person name="Klute M.J."/>
            <person name="Kuo A."/>
            <person name="Lefebvre S.C."/>
            <person name="Maumus F."/>
            <person name="Mayer C."/>
            <person name="Miller J."/>
            <person name="Monier A."/>
            <person name="Salamov A."/>
            <person name="Young J."/>
            <person name="Aguilar M."/>
            <person name="Claverie J.M."/>
            <person name="Frickenhaus S."/>
            <person name="Gonzalez K."/>
            <person name="Herman E.K."/>
            <person name="Lin Y.C."/>
            <person name="Napier J."/>
            <person name="Ogata H."/>
            <person name="Sarno A.F."/>
            <person name="Shmutz J."/>
            <person name="Schroeder D."/>
            <person name="de Vargas C."/>
            <person name="Verret F."/>
            <person name="von Dassow P."/>
            <person name="Valentin K."/>
            <person name="Van de Peer Y."/>
            <person name="Wheeler G."/>
            <person name="Dacks J.B."/>
            <person name="Delwiche C.F."/>
            <person name="Dyhrman S.T."/>
            <person name="Glockner G."/>
            <person name="John U."/>
            <person name="Richards T."/>
            <person name="Worden A.Z."/>
            <person name="Zhang X."/>
            <person name="Grigoriev I.V."/>
            <person name="Allen A.E."/>
            <person name="Bidle K."/>
            <person name="Borodovsky M."/>
            <person name="Bowler C."/>
            <person name="Brownlee C."/>
            <person name="Cock J.M."/>
            <person name="Elias M."/>
            <person name="Gladyshev V.N."/>
            <person name="Groth M."/>
            <person name="Guda C."/>
            <person name="Hadaegh A."/>
            <person name="Iglesias-Rodriguez M.D."/>
            <person name="Jenkins J."/>
            <person name="Jones B.M."/>
            <person name="Lawson T."/>
            <person name="Leese F."/>
            <person name="Lindquist E."/>
            <person name="Lobanov A."/>
            <person name="Lomsadze A."/>
            <person name="Malik S.B."/>
            <person name="Marsh M.E."/>
            <person name="Mackinder L."/>
            <person name="Mock T."/>
            <person name="Mueller-Roeber B."/>
            <person name="Pagarete A."/>
            <person name="Parker M."/>
            <person name="Probert I."/>
            <person name="Quesneville H."/>
            <person name="Raines C."/>
            <person name="Rensing S.A."/>
            <person name="Riano-Pachon D.M."/>
            <person name="Richier S."/>
            <person name="Rokitta S."/>
            <person name="Shiraiwa Y."/>
            <person name="Soanes D.M."/>
            <person name="van der Giezen M."/>
            <person name="Wahlund T.M."/>
            <person name="Williams B."/>
            <person name="Wilson W."/>
            <person name="Wolfe G."/>
            <person name="Wurch L.L."/>
        </authorList>
    </citation>
    <scope>NUCLEOTIDE SEQUENCE</scope>
</reference>
<dbReference type="Pfam" id="PF00571">
    <property type="entry name" value="CBS"/>
    <property type="match status" value="1"/>
</dbReference>
<keyword evidence="12" id="KW-1185">Reference proteome</keyword>
<dbReference type="SMART" id="SM00116">
    <property type="entry name" value="CBS"/>
    <property type="match status" value="1"/>
</dbReference>
<name>A0A0D3L0U4_EMIH1</name>
<dbReference type="eggNOG" id="ENOG502R7NG">
    <property type="taxonomic scope" value="Eukaryota"/>
</dbReference>
<organism evidence="11 12">
    <name type="scientific">Emiliania huxleyi (strain CCMP1516)</name>
    <dbReference type="NCBI Taxonomy" id="280463"/>
    <lineage>
        <taxon>Eukaryota</taxon>
        <taxon>Haptista</taxon>
        <taxon>Haptophyta</taxon>
        <taxon>Prymnesiophyceae</taxon>
        <taxon>Isochrysidales</taxon>
        <taxon>Noelaerhabdaceae</taxon>
        <taxon>Emiliania</taxon>
    </lineage>
</organism>
<feature type="region of interest" description="Disordered" evidence="9">
    <location>
        <begin position="16"/>
        <end position="50"/>
    </location>
</feature>
<dbReference type="HOGENOM" id="CLU_812399_0_0_1"/>
<dbReference type="InterPro" id="IPR052390">
    <property type="entry name" value="tRNA_nt/polyA_polymerase"/>
</dbReference>
<feature type="compositionally biased region" description="Low complexity" evidence="9">
    <location>
        <begin position="29"/>
        <end position="43"/>
    </location>
</feature>
<dbReference type="SUPFAM" id="SSF54631">
    <property type="entry name" value="CBS-domain pair"/>
    <property type="match status" value="1"/>
</dbReference>
<dbReference type="GO" id="GO:0046872">
    <property type="term" value="F:metal ion binding"/>
    <property type="evidence" value="ECO:0007669"/>
    <property type="project" value="UniProtKB-KW"/>
</dbReference>
<dbReference type="AlphaFoldDB" id="A0A0D3L0U4"/>
<keyword evidence="8" id="KW-0129">CBS domain</keyword>
<protein>
    <recommendedName>
        <fullName evidence="10">CBS domain-containing protein</fullName>
    </recommendedName>
</protein>
<dbReference type="EnsemblProtists" id="EOD41629">
    <property type="protein sequence ID" value="EOD41629"/>
    <property type="gene ID" value="EMIHUDRAFT_194023"/>
</dbReference>
<dbReference type="RefSeq" id="XP_005794058.1">
    <property type="nucleotide sequence ID" value="XM_005794001.1"/>
</dbReference>
<comment type="cofactor">
    <cofactor evidence="1">
        <name>Mg(2+)</name>
        <dbReference type="ChEBI" id="CHEBI:18420"/>
    </cofactor>
</comment>
<keyword evidence="3" id="KW-0548">Nucleotidyltransferase</keyword>
<feature type="region of interest" description="Disordered" evidence="9">
    <location>
        <begin position="319"/>
        <end position="342"/>
    </location>
</feature>
<keyword evidence="2" id="KW-0819">tRNA processing</keyword>
<feature type="compositionally biased region" description="Low complexity" evidence="9">
    <location>
        <begin position="331"/>
        <end position="342"/>
    </location>
</feature>
<dbReference type="GO" id="GO:0000166">
    <property type="term" value="F:nucleotide binding"/>
    <property type="evidence" value="ECO:0007669"/>
    <property type="project" value="UniProtKB-KW"/>
</dbReference>
<dbReference type="GO" id="GO:0008033">
    <property type="term" value="P:tRNA processing"/>
    <property type="evidence" value="ECO:0007669"/>
    <property type="project" value="UniProtKB-KW"/>
</dbReference>
<dbReference type="KEGG" id="ehx:EMIHUDRAFT_194023"/>
<dbReference type="PROSITE" id="PS51371">
    <property type="entry name" value="CBS"/>
    <property type="match status" value="1"/>
</dbReference>
<feature type="domain" description="CBS" evidence="10">
    <location>
        <begin position="261"/>
        <end position="321"/>
    </location>
</feature>
<keyword evidence="4" id="KW-0479">Metal-binding</keyword>
<dbReference type="PANTHER" id="PTHR47788:SF1">
    <property type="entry name" value="A-ADDING TRNA NUCLEOTIDYLTRANSFERASE"/>
    <property type="match status" value="1"/>
</dbReference>
<proteinExistence type="predicted"/>
<sequence length="342" mass="36574">MLFAFWAVGPSWLPSAPTGAPQTRRASRASRSSAARALAKSAAEPSGDHAEPCNVVLTHTNTDFDSLAAAVALARLWSYQRPEVPTHVVMPRGVNPLVARFLAYHKHLLPVRGFSTINPSDLRAVGVVDTQTRERLGPAARWLDCASYVAVYDHHVDNTPNIQHDELVIEPVGSATTVLATLFALGIRADTGALSYPDTTARDGHALAGASQHAIAEFGHARLSAAQRDVLSTALAQTERYRDVMKAAQASKGGQRVKSWVRRHTLTVPTQTPLDELEAILIEQSAGRLPVVADDGTLVGLVTRTDVLRQRNLYTTEGLERSRASLSPPRGAGTAAGSGHAS</sequence>
<evidence type="ECO:0000256" key="2">
    <source>
        <dbReference type="ARBA" id="ARBA00022694"/>
    </source>
</evidence>
<dbReference type="Proteomes" id="UP000013827">
    <property type="component" value="Unassembled WGS sequence"/>
</dbReference>
<dbReference type="InterPro" id="IPR038763">
    <property type="entry name" value="DHH_sf"/>
</dbReference>
<dbReference type="InterPro" id="IPR000644">
    <property type="entry name" value="CBS_dom"/>
</dbReference>
<evidence type="ECO:0000313" key="11">
    <source>
        <dbReference type="EnsemblProtists" id="EOD41629"/>
    </source>
</evidence>
<evidence type="ECO:0000313" key="12">
    <source>
        <dbReference type="Proteomes" id="UP000013827"/>
    </source>
</evidence>
<keyword evidence="6" id="KW-0460">Magnesium</keyword>
<dbReference type="PANTHER" id="PTHR47788">
    <property type="entry name" value="POLYA POLYMERASE"/>
    <property type="match status" value="1"/>
</dbReference>
<accession>A0A0D3L0U4</accession>
<evidence type="ECO:0000256" key="9">
    <source>
        <dbReference type="SAM" id="MobiDB-lite"/>
    </source>
</evidence>
<dbReference type="GO" id="GO:0016779">
    <property type="term" value="F:nucleotidyltransferase activity"/>
    <property type="evidence" value="ECO:0007669"/>
    <property type="project" value="UniProtKB-KW"/>
</dbReference>
<dbReference type="InterPro" id="IPR001667">
    <property type="entry name" value="DDH_dom"/>
</dbReference>
<evidence type="ECO:0000256" key="1">
    <source>
        <dbReference type="ARBA" id="ARBA00001946"/>
    </source>
</evidence>
<dbReference type="Pfam" id="PF01368">
    <property type="entry name" value="DHH"/>
    <property type="match status" value="1"/>
</dbReference>
<evidence type="ECO:0000256" key="3">
    <source>
        <dbReference type="ARBA" id="ARBA00022695"/>
    </source>
</evidence>
<evidence type="ECO:0000256" key="6">
    <source>
        <dbReference type="ARBA" id="ARBA00022842"/>
    </source>
</evidence>
<keyword evidence="3" id="KW-0808">Transferase</keyword>
<evidence type="ECO:0000256" key="4">
    <source>
        <dbReference type="ARBA" id="ARBA00022723"/>
    </source>
</evidence>
<dbReference type="GeneID" id="17286899"/>
<evidence type="ECO:0000259" key="10">
    <source>
        <dbReference type="PROSITE" id="PS51371"/>
    </source>
</evidence>
<dbReference type="Gene3D" id="3.10.580.10">
    <property type="entry name" value="CBS-domain"/>
    <property type="match status" value="1"/>
</dbReference>
<dbReference type="PaxDb" id="2903-EOD41629"/>
<keyword evidence="5" id="KW-0547">Nucleotide-binding</keyword>
<dbReference type="SUPFAM" id="SSF64182">
    <property type="entry name" value="DHH phosphoesterases"/>
    <property type="match status" value="1"/>
</dbReference>
<dbReference type="GO" id="GO:0003723">
    <property type="term" value="F:RNA binding"/>
    <property type="evidence" value="ECO:0007669"/>
    <property type="project" value="UniProtKB-KW"/>
</dbReference>
<keyword evidence="7" id="KW-0694">RNA-binding</keyword>